<reference evidence="1 2" key="1">
    <citation type="submission" date="2019-02" db="EMBL/GenBank/DDBJ databases">
        <title>Deep-cultivation of Planctomycetes and their phenomic and genomic characterization uncovers novel biology.</title>
        <authorList>
            <person name="Wiegand S."/>
            <person name="Jogler M."/>
            <person name="Boedeker C."/>
            <person name="Pinto D."/>
            <person name="Vollmers J."/>
            <person name="Rivas-Marin E."/>
            <person name="Kohn T."/>
            <person name="Peeters S.H."/>
            <person name="Heuer A."/>
            <person name="Rast P."/>
            <person name="Oberbeckmann S."/>
            <person name="Bunk B."/>
            <person name="Jeske O."/>
            <person name="Meyerdierks A."/>
            <person name="Storesund J.E."/>
            <person name="Kallscheuer N."/>
            <person name="Luecker S."/>
            <person name="Lage O.M."/>
            <person name="Pohl T."/>
            <person name="Merkel B.J."/>
            <person name="Hornburger P."/>
            <person name="Mueller R.-W."/>
            <person name="Bruemmer F."/>
            <person name="Labrenz M."/>
            <person name="Spormann A.M."/>
            <person name="Op den Camp H."/>
            <person name="Overmann J."/>
            <person name="Amann R."/>
            <person name="Jetten M.S.M."/>
            <person name="Mascher T."/>
            <person name="Medema M.H."/>
            <person name="Devos D.P."/>
            <person name="Kaster A.-K."/>
            <person name="Ovreas L."/>
            <person name="Rohde M."/>
            <person name="Galperin M.Y."/>
            <person name="Jogler C."/>
        </authorList>
    </citation>
    <scope>NUCLEOTIDE SEQUENCE [LARGE SCALE GENOMIC DNA]</scope>
    <source>
        <strain evidence="1 2">HG15A2</strain>
    </source>
</reference>
<evidence type="ECO:0000313" key="1">
    <source>
        <dbReference type="EMBL" id="QDT01036.1"/>
    </source>
</evidence>
<proteinExistence type="predicted"/>
<dbReference type="InterPro" id="IPR036736">
    <property type="entry name" value="ACP-like_sf"/>
</dbReference>
<dbReference type="RefSeq" id="WP_145062938.1">
    <property type="nucleotide sequence ID" value="NZ_CP036263.1"/>
</dbReference>
<accession>A0A517N1M4</accession>
<gene>
    <name evidence="1" type="ORF">HG15A2_43780</name>
</gene>
<dbReference type="EMBL" id="CP036263">
    <property type="protein sequence ID" value="QDT01036.1"/>
    <property type="molecule type" value="Genomic_DNA"/>
</dbReference>
<name>A0A517N1M4_9BACT</name>
<sequence length="248" mass="28634">MGLDFQEIVLEIEEQFHIALDDEEVQGLVKANDIRVGDLYDLILGKLGLQDQTRNSVTLNAALWRKMQFVLAEVTKRPATEVSLQTSMADLFPRETRRQDWCELKSVSPFRIRELDYAPPFRVLAFLITAGVAYIELHQLWQFPAARWLWPLLGLLGLWIFLETHLKILTILSSLRNYLPSRMLNVKDLCRDVLASDYEQVCRHTEVAIDENCLAVWNQLVEILVHSLGVEADEVNFRSLLIRDLDMA</sequence>
<organism evidence="1 2">
    <name type="scientific">Adhaeretor mobilis</name>
    <dbReference type="NCBI Taxonomy" id="1930276"/>
    <lineage>
        <taxon>Bacteria</taxon>
        <taxon>Pseudomonadati</taxon>
        <taxon>Planctomycetota</taxon>
        <taxon>Planctomycetia</taxon>
        <taxon>Pirellulales</taxon>
        <taxon>Lacipirellulaceae</taxon>
        <taxon>Adhaeretor</taxon>
    </lineage>
</organism>
<dbReference type="Proteomes" id="UP000319852">
    <property type="component" value="Chromosome"/>
</dbReference>
<protein>
    <submittedName>
        <fullName evidence="1">Acyl carrier protein</fullName>
    </submittedName>
</protein>
<dbReference type="Gene3D" id="1.10.1200.10">
    <property type="entry name" value="ACP-like"/>
    <property type="match status" value="1"/>
</dbReference>
<dbReference type="KEGG" id="amob:HG15A2_43780"/>
<evidence type="ECO:0000313" key="2">
    <source>
        <dbReference type="Proteomes" id="UP000319852"/>
    </source>
</evidence>
<keyword evidence="2" id="KW-1185">Reference proteome</keyword>
<dbReference type="AlphaFoldDB" id="A0A517N1M4"/>